<name>A0ABV9H8S5_9MICO</name>
<dbReference type="Proteomes" id="UP001596011">
    <property type="component" value="Unassembled WGS sequence"/>
</dbReference>
<organism evidence="2 3">
    <name type="scientific">Promicromonospora alba</name>
    <dbReference type="NCBI Taxonomy" id="1616110"/>
    <lineage>
        <taxon>Bacteria</taxon>
        <taxon>Bacillati</taxon>
        <taxon>Actinomycetota</taxon>
        <taxon>Actinomycetes</taxon>
        <taxon>Micrococcales</taxon>
        <taxon>Promicromonosporaceae</taxon>
        <taxon>Promicromonospora</taxon>
    </lineage>
</organism>
<dbReference type="EMBL" id="JBHSFI010000001">
    <property type="protein sequence ID" value="MFC4626741.1"/>
    <property type="molecule type" value="Genomic_DNA"/>
</dbReference>
<keyword evidence="3" id="KW-1185">Reference proteome</keyword>
<feature type="transmembrane region" description="Helical" evidence="1">
    <location>
        <begin position="12"/>
        <end position="35"/>
    </location>
</feature>
<keyword evidence="1" id="KW-1133">Transmembrane helix</keyword>
<keyword evidence="1" id="KW-0812">Transmembrane</keyword>
<proteinExistence type="predicted"/>
<keyword evidence="1" id="KW-0472">Membrane</keyword>
<evidence type="ECO:0000256" key="1">
    <source>
        <dbReference type="SAM" id="Phobius"/>
    </source>
</evidence>
<gene>
    <name evidence="2" type="ORF">ACFO6V_00760</name>
</gene>
<accession>A0ABV9H8S5</accession>
<comment type="caution">
    <text evidence="2">The sequence shown here is derived from an EMBL/GenBank/DDBJ whole genome shotgun (WGS) entry which is preliminary data.</text>
</comment>
<feature type="transmembrane region" description="Helical" evidence="1">
    <location>
        <begin position="75"/>
        <end position="98"/>
    </location>
</feature>
<evidence type="ECO:0008006" key="4">
    <source>
        <dbReference type="Google" id="ProtNLM"/>
    </source>
</evidence>
<evidence type="ECO:0000313" key="3">
    <source>
        <dbReference type="Proteomes" id="UP001596011"/>
    </source>
</evidence>
<protein>
    <recommendedName>
        <fullName evidence="4">SPW repeat-containing protein</fullName>
    </recommendedName>
</protein>
<reference evidence="3" key="1">
    <citation type="journal article" date="2019" name="Int. J. Syst. Evol. Microbiol.">
        <title>The Global Catalogue of Microorganisms (GCM) 10K type strain sequencing project: providing services to taxonomists for standard genome sequencing and annotation.</title>
        <authorList>
            <consortium name="The Broad Institute Genomics Platform"/>
            <consortium name="The Broad Institute Genome Sequencing Center for Infectious Disease"/>
            <person name="Wu L."/>
            <person name="Ma J."/>
        </authorList>
    </citation>
    <scope>NUCLEOTIDE SEQUENCE [LARGE SCALE GENOMIC DNA]</scope>
    <source>
        <strain evidence="3">CCUG 42722</strain>
    </source>
</reference>
<dbReference type="RefSeq" id="WP_377131149.1">
    <property type="nucleotide sequence ID" value="NZ_JBHSFI010000001.1"/>
</dbReference>
<feature type="transmembrane region" description="Helical" evidence="1">
    <location>
        <begin position="47"/>
        <end position="68"/>
    </location>
</feature>
<sequence length="112" mass="11434">MVLSKLSIMDWRAIAALGFALPYVALTLFGGRFGWSAPTGSDALTSPITIVTLGCLLAGAALALAPVLQDGNYPVLNILVGGAMLLGFGWAVLVLAQAKYGCDPVNLLPGCG</sequence>
<evidence type="ECO:0000313" key="2">
    <source>
        <dbReference type="EMBL" id="MFC4626741.1"/>
    </source>
</evidence>